<feature type="region of interest" description="Disordered" evidence="1">
    <location>
        <begin position="1"/>
        <end position="48"/>
    </location>
</feature>
<feature type="compositionally biased region" description="Polar residues" evidence="1">
    <location>
        <begin position="62"/>
        <end position="72"/>
    </location>
</feature>
<gene>
    <name evidence="2" type="ORF">BU16DRAFT_72365</name>
</gene>
<sequence>MKRQSKPRSHSNVLRADHPTLKKLNQQRLESPNSQRIANQPNPAVRNPVVYQLETTYRDRLTSPTLTASPSNLAHLKQAQPSRQNPQESRHHGAQKPCLRRKVTSSQLTTTFPLPTSKPTPTGKKPILAPISILIATFQLFHSRIPRFTPLPEIVLGEYPPARLMDRGPNRPGSDKSTYSTYCSSIPPS</sequence>
<feature type="compositionally biased region" description="Polar residues" evidence="1">
    <location>
        <begin position="23"/>
        <end position="42"/>
    </location>
</feature>
<feature type="region of interest" description="Disordered" evidence="1">
    <location>
        <begin position="61"/>
        <end position="125"/>
    </location>
</feature>
<feature type="compositionally biased region" description="Polar residues" evidence="1">
    <location>
        <begin position="175"/>
        <end position="189"/>
    </location>
</feature>
<name>A0A6A6QLJ2_9PEZI</name>
<evidence type="ECO:0000313" key="3">
    <source>
        <dbReference type="Proteomes" id="UP000799750"/>
    </source>
</evidence>
<protein>
    <submittedName>
        <fullName evidence="2">Uncharacterized protein</fullName>
    </submittedName>
</protein>
<proteinExistence type="predicted"/>
<organism evidence="2 3">
    <name type="scientific">Lophium mytilinum</name>
    <dbReference type="NCBI Taxonomy" id="390894"/>
    <lineage>
        <taxon>Eukaryota</taxon>
        <taxon>Fungi</taxon>
        <taxon>Dikarya</taxon>
        <taxon>Ascomycota</taxon>
        <taxon>Pezizomycotina</taxon>
        <taxon>Dothideomycetes</taxon>
        <taxon>Pleosporomycetidae</taxon>
        <taxon>Mytilinidiales</taxon>
        <taxon>Mytilinidiaceae</taxon>
        <taxon>Lophium</taxon>
    </lineage>
</organism>
<feature type="compositionally biased region" description="Low complexity" evidence="1">
    <location>
        <begin position="113"/>
        <end position="125"/>
    </location>
</feature>
<evidence type="ECO:0000313" key="2">
    <source>
        <dbReference type="EMBL" id="KAF2493142.1"/>
    </source>
</evidence>
<keyword evidence="3" id="KW-1185">Reference proteome</keyword>
<feature type="compositionally biased region" description="Basic residues" evidence="1">
    <location>
        <begin position="92"/>
        <end position="103"/>
    </location>
</feature>
<accession>A0A6A6QLJ2</accession>
<dbReference type="AlphaFoldDB" id="A0A6A6QLJ2"/>
<dbReference type="EMBL" id="MU004192">
    <property type="protein sequence ID" value="KAF2493142.1"/>
    <property type="molecule type" value="Genomic_DNA"/>
</dbReference>
<evidence type="ECO:0000256" key="1">
    <source>
        <dbReference type="SAM" id="MobiDB-lite"/>
    </source>
</evidence>
<feature type="region of interest" description="Disordered" evidence="1">
    <location>
        <begin position="161"/>
        <end position="189"/>
    </location>
</feature>
<reference evidence="2" key="1">
    <citation type="journal article" date="2020" name="Stud. Mycol.">
        <title>101 Dothideomycetes genomes: a test case for predicting lifestyles and emergence of pathogens.</title>
        <authorList>
            <person name="Haridas S."/>
            <person name="Albert R."/>
            <person name="Binder M."/>
            <person name="Bloem J."/>
            <person name="Labutti K."/>
            <person name="Salamov A."/>
            <person name="Andreopoulos B."/>
            <person name="Baker S."/>
            <person name="Barry K."/>
            <person name="Bills G."/>
            <person name="Bluhm B."/>
            <person name="Cannon C."/>
            <person name="Castanera R."/>
            <person name="Culley D."/>
            <person name="Daum C."/>
            <person name="Ezra D."/>
            <person name="Gonzalez J."/>
            <person name="Henrissat B."/>
            <person name="Kuo A."/>
            <person name="Liang C."/>
            <person name="Lipzen A."/>
            <person name="Lutzoni F."/>
            <person name="Magnuson J."/>
            <person name="Mondo S."/>
            <person name="Nolan M."/>
            <person name="Ohm R."/>
            <person name="Pangilinan J."/>
            <person name="Park H.-J."/>
            <person name="Ramirez L."/>
            <person name="Alfaro M."/>
            <person name="Sun H."/>
            <person name="Tritt A."/>
            <person name="Yoshinaga Y."/>
            <person name="Zwiers L.-H."/>
            <person name="Turgeon B."/>
            <person name="Goodwin S."/>
            <person name="Spatafora J."/>
            <person name="Crous P."/>
            <person name="Grigoriev I."/>
        </authorList>
    </citation>
    <scope>NUCLEOTIDE SEQUENCE</scope>
    <source>
        <strain evidence="2">CBS 269.34</strain>
    </source>
</reference>
<dbReference type="Proteomes" id="UP000799750">
    <property type="component" value="Unassembled WGS sequence"/>
</dbReference>